<evidence type="ECO:0000256" key="1">
    <source>
        <dbReference type="SAM" id="Coils"/>
    </source>
</evidence>
<dbReference type="Proteomes" id="UP001470230">
    <property type="component" value="Unassembled WGS sequence"/>
</dbReference>
<gene>
    <name evidence="3" type="ORF">M9Y10_041450</name>
</gene>
<feature type="region of interest" description="Disordered" evidence="2">
    <location>
        <begin position="644"/>
        <end position="665"/>
    </location>
</feature>
<reference evidence="3 4" key="1">
    <citation type="submission" date="2024-04" db="EMBL/GenBank/DDBJ databases">
        <title>Tritrichomonas musculus Genome.</title>
        <authorList>
            <person name="Alves-Ferreira E."/>
            <person name="Grigg M."/>
            <person name="Lorenzi H."/>
            <person name="Galac M."/>
        </authorList>
    </citation>
    <scope>NUCLEOTIDE SEQUENCE [LARGE SCALE GENOMIC DNA]</scope>
    <source>
        <strain evidence="3 4">EAF2021</strain>
    </source>
</reference>
<keyword evidence="4" id="KW-1185">Reference proteome</keyword>
<evidence type="ECO:0000256" key="2">
    <source>
        <dbReference type="SAM" id="MobiDB-lite"/>
    </source>
</evidence>
<organism evidence="3 4">
    <name type="scientific">Tritrichomonas musculus</name>
    <dbReference type="NCBI Taxonomy" id="1915356"/>
    <lineage>
        <taxon>Eukaryota</taxon>
        <taxon>Metamonada</taxon>
        <taxon>Parabasalia</taxon>
        <taxon>Tritrichomonadida</taxon>
        <taxon>Tritrichomonadidae</taxon>
        <taxon>Tritrichomonas</taxon>
    </lineage>
</organism>
<name>A0ABR2K4Z8_9EUKA</name>
<dbReference type="EMBL" id="JAPFFF010000007">
    <property type="protein sequence ID" value="KAK8885991.1"/>
    <property type="molecule type" value="Genomic_DNA"/>
</dbReference>
<comment type="caution">
    <text evidence="3">The sequence shown here is derived from an EMBL/GenBank/DDBJ whole genome shotgun (WGS) entry which is preliminary data.</text>
</comment>
<evidence type="ECO:0000313" key="4">
    <source>
        <dbReference type="Proteomes" id="UP001470230"/>
    </source>
</evidence>
<proteinExistence type="predicted"/>
<protein>
    <submittedName>
        <fullName evidence="3">Uncharacterized protein</fullName>
    </submittedName>
</protein>
<evidence type="ECO:0000313" key="3">
    <source>
        <dbReference type="EMBL" id="KAK8885991.1"/>
    </source>
</evidence>
<keyword evidence="1" id="KW-0175">Coiled coil</keyword>
<feature type="coiled-coil region" evidence="1">
    <location>
        <begin position="47"/>
        <end position="88"/>
    </location>
</feature>
<sequence>MSNEQILEMVRQSQDLVNGSIISSDLNSILIGFCDLINHQNEEIEKLKLKNILKEKAEQEIENVKKEFEGKNAQIAQLQNQLAILANQTQSELVRSRQETETIKIQFNEQINASLRKISEIENSVQNQIRSLALQNTHSEEKNRRTVEELSKQNEKIDFDIHDLKIQLNTFLEEQKQSKLELPVVIEKPIPPPVEEKNESFDSSKIGEIMDHINLIEKKIEDNQNEISEVHLASQKIINNIKNSEKKTQKLFDDETSLINKRIDSLEKQFNSVPEIQDLILSGKEIGLKPILQAVMRDSRRLDSFDQQVCSVRNECENVANGMVALSESVKQFNHQLYDFGIEVKSNSNKIITDIKSIKKFCKFLGNTVSNLISDVNRITEGHHHLTSTILLFGDEVSHLMTLVARRRLKTLNLFDDINLEASDLCGDLSQKKVDGNIEKQIQYLEGQDLETINQDKLKNIQVPEFQKVNKPYKASKIIFNDDDEILGFQSNDMNPLVISSIEELRVKINDIGNILSTSKDSINTKFEDIHKEIKKKMDSDNIDRIILKIQNLLKRMQNEIEGIKSQKCSFSSVNQNLNAKKYSSMDMEKIRNAKTYQNDNNILINSASEARLVSSSAAFPLRPTQSSGITRPSTAITASIMSNKSKRNYNENQTQRKSKNNDINNNIPIIQKASSGKLASSVLSNPKDYK</sequence>
<accession>A0ABR2K4Z8</accession>